<dbReference type="EMBL" id="FOIS01000004">
    <property type="protein sequence ID" value="SEW26611.1"/>
    <property type="molecule type" value="Genomic_DNA"/>
</dbReference>
<dbReference type="AlphaFoldDB" id="A0A1I0QHQ1"/>
<dbReference type="SMART" id="SM00382">
    <property type="entry name" value="AAA"/>
    <property type="match status" value="1"/>
</dbReference>
<dbReference type="RefSeq" id="WP_049989408.1">
    <property type="nucleotide sequence ID" value="NZ_FOIS01000004.1"/>
</dbReference>
<accession>A0A1I0QHQ1</accession>
<dbReference type="InterPro" id="IPR017871">
    <property type="entry name" value="ABC_transporter-like_CS"/>
</dbReference>
<evidence type="ECO:0000313" key="7">
    <source>
        <dbReference type="Proteomes" id="UP000183275"/>
    </source>
</evidence>
<dbReference type="GO" id="GO:0005524">
    <property type="term" value="F:ATP binding"/>
    <property type="evidence" value="ECO:0007669"/>
    <property type="project" value="UniProtKB-KW"/>
</dbReference>
<dbReference type="eggNOG" id="arCOG00175">
    <property type="taxonomic scope" value="Archaea"/>
</dbReference>
<dbReference type="InterPro" id="IPR003593">
    <property type="entry name" value="AAA+_ATPase"/>
</dbReference>
<evidence type="ECO:0000259" key="5">
    <source>
        <dbReference type="PROSITE" id="PS50893"/>
    </source>
</evidence>
<dbReference type="Proteomes" id="UP000183275">
    <property type="component" value="Unassembled WGS sequence"/>
</dbReference>
<evidence type="ECO:0000256" key="1">
    <source>
        <dbReference type="ARBA" id="ARBA00022448"/>
    </source>
</evidence>
<keyword evidence="1" id="KW-0813">Transport</keyword>
<dbReference type="OrthoDB" id="57213at2157"/>
<evidence type="ECO:0000313" key="6">
    <source>
        <dbReference type="EMBL" id="SEW26611.1"/>
    </source>
</evidence>
<keyword evidence="4 6" id="KW-0067">ATP-binding</keyword>
<keyword evidence="2" id="KW-0472">Membrane</keyword>
<evidence type="ECO:0000256" key="2">
    <source>
        <dbReference type="ARBA" id="ARBA00022475"/>
    </source>
</evidence>
<keyword evidence="3" id="KW-0547">Nucleotide-binding</keyword>
<sequence length="222" mass="24431">MTILEAQHLTRVVDDERIVDDVSVTISESDVLVVVGPSGAGKSSLLRLLNRLDEPTEGTVLFEGTDYRSIPPRTLRQRIGLVPQDPALVPGTVAENVARGAILRDESVDDAAVERLLERLGLADYTDRDVEDLSGGEKQRVAIARTLYNEPDVLLLDEPTSHLDPDSEERVEALLSELIRDLDLTVVLVTHDEDQARRFGERVLALRDGVVDRVGPVEEVLA</sequence>
<name>A0A1I0QHQ1_9EURY</name>
<feature type="domain" description="ABC transporter" evidence="5">
    <location>
        <begin position="4"/>
        <end position="222"/>
    </location>
</feature>
<dbReference type="Gene3D" id="3.40.50.300">
    <property type="entry name" value="P-loop containing nucleotide triphosphate hydrolases"/>
    <property type="match status" value="1"/>
</dbReference>
<dbReference type="PROSITE" id="PS00211">
    <property type="entry name" value="ABC_TRANSPORTER_1"/>
    <property type="match status" value="1"/>
</dbReference>
<dbReference type="GO" id="GO:0016887">
    <property type="term" value="F:ATP hydrolysis activity"/>
    <property type="evidence" value="ECO:0007669"/>
    <property type="project" value="InterPro"/>
</dbReference>
<dbReference type="PANTHER" id="PTHR43423">
    <property type="entry name" value="ABC TRANSPORTER I FAMILY MEMBER 17"/>
    <property type="match status" value="1"/>
</dbReference>
<dbReference type="SUPFAM" id="SSF52540">
    <property type="entry name" value="P-loop containing nucleoside triphosphate hydrolases"/>
    <property type="match status" value="1"/>
</dbReference>
<protein>
    <submittedName>
        <fullName evidence="6">Putative ABC transport system ATP-binding protein</fullName>
    </submittedName>
</protein>
<dbReference type="PROSITE" id="PS50893">
    <property type="entry name" value="ABC_TRANSPORTER_2"/>
    <property type="match status" value="1"/>
</dbReference>
<dbReference type="PANTHER" id="PTHR43423:SF1">
    <property type="entry name" value="ABC TRANSPORTER I FAMILY MEMBER 17"/>
    <property type="match status" value="1"/>
</dbReference>
<evidence type="ECO:0000256" key="4">
    <source>
        <dbReference type="ARBA" id="ARBA00022840"/>
    </source>
</evidence>
<keyword evidence="2" id="KW-1003">Cell membrane</keyword>
<reference evidence="7" key="1">
    <citation type="submission" date="2016-10" db="EMBL/GenBank/DDBJ databases">
        <authorList>
            <person name="Varghese N."/>
        </authorList>
    </citation>
    <scope>NUCLEOTIDE SEQUENCE [LARGE SCALE GENOMIC DNA]</scope>
    <source>
        <strain evidence="7">CGMCC 1.12284</strain>
    </source>
</reference>
<dbReference type="InterPro" id="IPR003439">
    <property type="entry name" value="ABC_transporter-like_ATP-bd"/>
</dbReference>
<dbReference type="Pfam" id="PF00005">
    <property type="entry name" value="ABC_tran"/>
    <property type="match status" value="1"/>
</dbReference>
<keyword evidence="7" id="KW-1185">Reference proteome</keyword>
<dbReference type="InterPro" id="IPR027417">
    <property type="entry name" value="P-loop_NTPase"/>
</dbReference>
<evidence type="ECO:0000256" key="3">
    <source>
        <dbReference type="ARBA" id="ARBA00022741"/>
    </source>
</evidence>
<gene>
    <name evidence="6" type="ORF">SAMN05216285_3597</name>
</gene>
<dbReference type="STRING" id="1202768.SAMN05216285_3597"/>
<organism evidence="6 7">
    <name type="scientific">Natrinema salifodinae</name>
    <dbReference type="NCBI Taxonomy" id="1202768"/>
    <lineage>
        <taxon>Archaea</taxon>
        <taxon>Methanobacteriati</taxon>
        <taxon>Methanobacteriota</taxon>
        <taxon>Stenosarchaea group</taxon>
        <taxon>Halobacteria</taxon>
        <taxon>Halobacteriales</taxon>
        <taxon>Natrialbaceae</taxon>
        <taxon>Natrinema</taxon>
    </lineage>
</organism>
<proteinExistence type="predicted"/>